<reference evidence="2 3" key="1">
    <citation type="journal article" date="2016" name="Nat. Commun.">
        <title>Thousands of microbial genomes shed light on interconnected biogeochemical processes in an aquifer system.</title>
        <authorList>
            <person name="Anantharaman K."/>
            <person name="Brown C.T."/>
            <person name="Hug L.A."/>
            <person name="Sharon I."/>
            <person name="Castelle C.J."/>
            <person name="Probst A.J."/>
            <person name="Thomas B.C."/>
            <person name="Singh A."/>
            <person name="Wilkins M.J."/>
            <person name="Karaoz U."/>
            <person name="Brodie E.L."/>
            <person name="Williams K.H."/>
            <person name="Hubbard S.S."/>
            <person name="Banfield J.F."/>
        </authorList>
    </citation>
    <scope>NUCLEOTIDE SEQUENCE [LARGE SCALE GENOMIC DNA]</scope>
</reference>
<protein>
    <submittedName>
        <fullName evidence="2">Uncharacterized protein</fullName>
    </submittedName>
</protein>
<evidence type="ECO:0000313" key="3">
    <source>
        <dbReference type="Proteomes" id="UP000176914"/>
    </source>
</evidence>
<keyword evidence="1" id="KW-1133">Transmembrane helix</keyword>
<evidence type="ECO:0000313" key="2">
    <source>
        <dbReference type="EMBL" id="OGG69091.1"/>
    </source>
</evidence>
<sequence>MSLRVIIAAVGFVGAIFAPPWVTLACIVLLSLRYRAWEVIILGLATDLIWLPGGPSLHLFPLFTVLSLILVWGLEPLRLQFLE</sequence>
<evidence type="ECO:0000256" key="1">
    <source>
        <dbReference type="SAM" id="Phobius"/>
    </source>
</evidence>
<dbReference type="AlphaFoldDB" id="A0A1F6E641"/>
<dbReference type="PROSITE" id="PS51257">
    <property type="entry name" value="PROKAR_LIPOPROTEIN"/>
    <property type="match status" value="1"/>
</dbReference>
<name>A0A1F6E641_9BACT</name>
<organism evidence="2 3">
    <name type="scientific">Candidatus Kaiserbacteria bacterium RIFCSPHIGHO2_02_FULL_55_25</name>
    <dbReference type="NCBI Taxonomy" id="1798498"/>
    <lineage>
        <taxon>Bacteria</taxon>
        <taxon>Candidatus Kaiseribacteriota</taxon>
    </lineage>
</organism>
<dbReference type="EMBL" id="MFLL01000021">
    <property type="protein sequence ID" value="OGG69091.1"/>
    <property type="molecule type" value="Genomic_DNA"/>
</dbReference>
<feature type="transmembrane region" description="Helical" evidence="1">
    <location>
        <begin position="59"/>
        <end position="77"/>
    </location>
</feature>
<gene>
    <name evidence="2" type="ORF">A3C20_00270</name>
</gene>
<accession>A0A1F6E641</accession>
<dbReference type="Proteomes" id="UP000176914">
    <property type="component" value="Unassembled WGS sequence"/>
</dbReference>
<keyword evidence="1" id="KW-0472">Membrane</keyword>
<proteinExistence type="predicted"/>
<comment type="caution">
    <text evidence="2">The sequence shown here is derived from an EMBL/GenBank/DDBJ whole genome shotgun (WGS) entry which is preliminary data.</text>
</comment>
<keyword evidence="1" id="KW-0812">Transmembrane</keyword>
<feature type="transmembrane region" description="Helical" evidence="1">
    <location>
        <begin position="6"/>
        <end position="29"/>
    </location>
</feature>